<reference evidence="1 2" key="1">
    <citation type="journal article" date="2016" name="Sci. Rep.">
        <title>A novel ammonia-oxidizing archaeon from wastewater treatment plant: Its enrichment, physiological and genomic characteristics.</title>
        <authorList>
            <person name="Li Y."/>
            <person name="Ding K."/>
            <person name="Wen X."/>
            <person name="Zhang B."/>
            <person name="Shen B."/>
            <person name="Yang Y."/>
        </authorList>
    </citation>
    <scope>NUCLEOTIDE SEQUENCE [LARGE SCALE GENOMIC DNA]</scope>
    <source>
        <strain evidence="1 2">SAT1</strain>
    </source>
</reference>
<dbReference type="GO" id="GO:0052837">
    <property type="term" value="P:thiazole biosynthetic process"/>
    <property type="evidence" value="ECO:0007669"/>
    <property type="project" value="TreeGrafter"/>
</dbReference>
<dbReference type="GeneID" id="24874194"/>
<dbReference type="PANTHER" id="PTHR43209">
    <property type="entry name" value="TRNA SULFURTRANSFERASE"/>
    <property type="match status" value="1"/>
</dbReference>
<protein>
    <submittedName>
        <fullName evidence="1">Thiamine biosynthesis protein</fullName>
    </submittedName>
</protein>
<dbReference type="Proteomes" id="UP000266745">
    <property type="component" value="Chromosome"/>
</dbReference>
<dbReference type="KEGG" id="tah:SU86_006470"/>
<evidence type="ECO:0000313" key="1">
    <source>
        <dbReference type="EMBL" id="AJZ76072.1"/>
    </source>
</evidence>
<dbReference type="Gene3D" id="3.30.2130.30">
    <property type="match status" value="1"/>
</dbReference>
<dbReference type="InterPro" id="IPR050102">
    <property type="entry name" value="tRNA_sulfurtransferase_ThiI"/>
</dbReference>
<dbReference type="SUPFAM" id="SSF143437">
    <property type="entry name" value="THUMP domain-like"/>
    <property type="match status" value="1"/>
</dbReference>
<dbReference type="GO" id="GO:0002937">
    <property type="term" value="P:tRNA 4-thiouridine biosynthesis"/>
    <property type="evidence" value="ECO:0007669"/>
    <property type="project" value="TreeGrafter"/>
</dbReference>
<dbReference type="PANTHER" id="PTHR43209:SF1">
    <property type="entry name" value="TRNA SULFURTRANSFERASE"/>
    <property type="match status" value="1"/>
</dbReference>
<dbReference type="OrthoDB" id="10688at2157"/>
<dbReference type="AlphaFoldDB" id="A0A3G1B3B0"/>
<dbReference type="GO" id="GO:0005829">
    <property type="term" value="C:cytosol"/>
    <property type="evidence" value="ECO:0007669"/>
    <property type="project" value="TreeGrafter"/>
</dbReference>
<accession>A0A3G1B3B0</accession>
<dbReference type="STRING" id="1603555.SU86_006470"/>
<name>A0A3G1B3B0_9ARCH</name>
<keyword evidence="2" id="KW-1185">Reference proteome</keyword>
<sequence>MNELAFVVVFPSIFAKNKKTLLVSNIKKILKIQNQQYSKITTDDDLIIIDANDPVFASSAINLLFGIEQVSIARRVENKFNIVVSSIGKIGANLLLKGETFYVKVEGRASGYLPKDVEIAGTSSLIDKVVDMECRPGTEQKHDKLIHCYLTEKNAYVSIFLEKGHGGIPYNSQEQQVLCCVYDEISAISCLEVIKQGFDVRIVVCYNTDSNLMELVKITNRIIPRMLSQNVTLDFIKIPIKQDTARTIQQKTLLVTEILCKMAKKLHIGKIGLSLSPLAFPAWLIEQNLNIIVKNKLTPWIVLAGLDHSIIETAKEIGLGKYLHKIEKFGALKFTQAKIDQTSMAQSAIKTHQSITIKLGPNNIHDILDSIKH</sequence>
<gene>
    <name evidence="1" type="ORF">SU86_006470</name>
</gene>
<organism evidence="1 2">
    <name type="scientific">Candidatus Nitrosotenuis cloacae</name>
    <dbReference type="NCBI Taxonomy" id="1603555"/>
    <lineage>
        <taxon>Archaea</taxon>
        <taxon>Nitrososphaerota</taxon>
        <taxon>Candidatus Nitrosotenuis</taxon>
    </lineage>
</organism>
<dbReference type="RefSeq" id="WP_048186705.1">
    <property type="nucleotide sequence ID" value="NZ_CP011097.1"/>
</dbReference>
<proteinExistence type="predicted"/>
<evidence type="ECO:0000313" key="2">
    <source>
        <dbReference type="Proteomes" id="UP000266745"/>
    </source>
</evidence>
<dbReference type="EMBL" id="CP011097">
    <property type="protein sequence ID" value="AJZ76072.1"/>
    <property type="molecule type" value="Genomic_DNA"/>
</dbReference>